<dbReference type="FunFam" id="1.20.120.1080:FF:000021">
    <property type="entry name" value="ATP-dependent RNA helicase DEAH13"/>
    <property type="match status" value="1"/>
</dbReference>
<dbReference type="InterPro" id="IPR007502">
    <property type="entry name" value="Helicase-assoc_dom"/>
</dbReference>
<evidence type="ECO:0000256" key="4">
    <source>
        <dbReference type="ARBA" id="ARBA00022840"/>
    </source>
</evidence>
<dbReference type="Gene3D" id="3.40.50.300">
    <property type="entry name" value="P-loop containing nucleotide triphosphate hydrolases"/>
    <property type="match status" value="1"/>
</dbReference>
<dbReference type="SMART" id="SM00847">
    <property type="entry name" value="HA2"/>
    <property type="match status" value="1"/>
</dbReference>
<keyword evidence="8" id="KW-1185">Reference proteome</keyword>
<dbReference type="PROSITE" id="PS51194">
    <property type="entry name" value="HELICASE_CTER"/>
    <property type="match status" value="1"/>
</dbReference>
<dbReference type="Pfam" id="PF21010">
    <property type="entry name" value="HA2_C"/>
    <property type="match status" value="1"/>
</dbReference>
<dbReference type="CDD" id="cd18791">
    <property type="entry name" value="SF2_C_RHA"/>
    <property type="match status" value="1"/>
</dbReference>
<accession>A0AAQ3U6V8</accession>
<dbReference type="AlphaFoldDB" id="A0AAQ3U6V8"/>
<keyword evidence="2" id="KW-0378">Hydrolase</keyword>
<keyword evidence="4" id="KW-0067">ATP-binding</keyword>
<organism evidence="7 8">
    <name type="scientific">Paspalum notatum var. saurae</name>
    <dbReference type="NCBI Taxonomy" id="547442"/>
    <lineage>
        <taxon>Eukaryota</taxon>
        <taxon>Viridiplantae</taxon>
        <taxon>Streptophyta</taxon>
        <taxon>Embryophyta</taxon>
        <taxon>Tracheophyta</taxon>
        <taxon>Spermatophyta</taxon>
        <taxon>Magnoliopsida</taxon>
        <taxon>Liliopsida</taxon>
        <taxon>Poales</taxon>
        <taxon>Poaceae</taxon>
        <taxon>PACMAD clade</taxon>
        <taxon>Panicoideae</taxon>
        <taxon>Andropogonodae</taxon>
        <taxon>Paspaleae</taxon>
        <taxon>Paspalinae</taxon>
        <taxon>Paspalum</taxon>
    </lineage>
</organism>
<gene>
    <name evidence="7" type="ORF">U9M48_032231</name>
</gene>
<dbReference type="Pfam" id="PF07717">
    <property type="entry name" value="OB_NTP_bind"/>
    <property type="match status" value="1"/>
</dbReference>
<proteinExistence type="predicted"/>
<keyword evidence="1" id="KW-0547">Nucleotide-binding</keyword>
<evidence type="ECO:0000256" key="2">
    <source>
        <dbReference type="ARBA" id="ARBA00022801"/>
    </source>
</evidence>
<evidence type="ECO:0000256" key="5">
    <source>
        <dbReference type="SAM" id="MobiDB-lite"/>
    </source>
</evidence>
<protein>
    <recommendedName>
        <fullName evidence="6">Helicase C-terminal domain-containing protein</fullName>
    </recommendedName>
</protein>
<evidence type="ECO:0000259" key="6">
    <source>
        <dbReference type="PROSITE" id="PS51194"/>
    </source>
</evidence>
<dbReference type="GO" id="GO:0000462">
    <property type="term" value="P:maturation of SSU-rRNA from tricistronic rRNA transcript (SSU-rRNA, 5.8S rRNA, LSU-rRNA)"/>
    <property type="evidence" value="ECO:0007669"/>
    <property type="project" value="TreeGrafter"/>
</dbReference>
<dbReference type="GO" id="GO:0016787">
    <property type="term" value="F:hydrolase activity"/>
    <property type="evidence" value="ECO:0007669"/>
    <property type="project" value="UniProtKB-KW"/>
</dbReference>
<dbReference type="Pfam" id="PF00271">
    <property type="entry name" value="Helicase_C"/>
    <property type="match status" value="1"/>
</dbReference>
<dbReference type="GO" id="GO:0005524">
    <property type="term" value="F:ATP binding"/>
    <property type="evidence" value="ECO:0007669"/>
    <property type="project" value="UniProtKB-KW"/>
</dbReference>
<keyword evidence="3" id="KW-0347">Helicase</keyword>
<feature type="domain" description="Helicase C-terminal" evidence="6">
    <location>
        <begin position="1"/>
        <end position="139"/>
    </location>
</feature>
<dbReference type="PANTHER" id="PTHR18934">
    <property type="entry name" value="ATP-DEPENDENT RNA HELICASE"/>
    <property type="match status" value="1"/>
</dbReference>
<dbReference type="Proteomes" id="UP001341281">
    <property type="component" value="Chromosome 07"/>
</dbReference>
<evidence type="ECO:0000256" key="1">
    <source>
        <dbReference type="ARBA" id="ARBA00022741"/>
    </source>
</evidence>
<dbReference type="Gene3D" id="1.20.120.1080">
    <property type="match status" value="1"/>
</dbReference>
<evidence type="ECO:0000313" key="8">
    <source>
        <dbReference type="Proteomes" id="UP001341281"/>
    </source>
</evidence>
<dbReference type="PANTHER" id="PTHR18934:SF99">
    <property type="entry name" value="ATP-DEPENDENT RNA HELICASE DHX37-RELATED"/>
    <property type="match status" value="1"/>
</dbReference>
<reference evidence="7 8" key="1">
    <citation type="submission" date="2024-02" db="EMBL/GenBank/DDBJ databases">
        <title>High-quality chromosome-scale genome assembly of Pensacola bahiagrass (Paspalum notatum Flugge var. saurae).</title>
        <authorList>
            <person name="Vega J.M."/>
            <person name="Podio M."/>
            <person name="Orjuela J."/>
            <person name="Siena L.A."/>
            <person name="Pessino S.C."/>
            <person name="Combes M.C."/>
            <person name="Mariac C."/>
            <person name="Albertini E."/>
            <person name="Pupilli F."/>
            <person name="Ortiz J.P.A."/>
            <person name="Leblanc O."/>
        </authorList>
    </citation>
    <scope>NUCLEOTIDE SEQUENCE [LARGE SCALE GENOMIC DNA]</scope>
    <source>
        <strain evidence="7">R1</strain>
        <tissue evidence="7">Leaf</tissue>
    </source>
</reference>
<evidence type="ECO:0000256" key="3">
    <source>
        <dbReference type="ARBA" id="ARBA00022806"/>
    </source>
</evidence>
<evidence type="ECO:0000313" key="7">
    <source>
        <dbReference type="EMBL" id="WVZ85284.1"/>
    </source>
</evidence>
<dbReference type="GO" id="GO:0005730">
    <property type="term" value="C:nucleolus"/>
    <property type="evidence" value="ECO:0007669"/>
    <property type="project" value="TreeGrafter"/>
</dbReference>
<sequence length="624" mass="71503">MSVSHSKLRVLPLYAMLPASQQLRVFQDIPEDERLVVVATNVAETYLTIPGIKYVVDTGKQKVKSYNHATGMASYDIQWISKASASQRAGRAGRTGPGHCYRLYSAAAYSKDELFPQLSEPEIKKVPVDGVVLMLKFMKIDVLKFPFPTPSNKESLVEAEHSLKALEALDSLGEPTPLGKAMAQYPMNPRHSRLLLTIIKILKSHRGFTRPNFILGFASAAASALSFPNPFLMQNEFSGESKDHNPDSDEDQQERKRKKKKLKAMVRDSRAQFINPSGDALTVAHALRLFELSENTVEFCRLNSLHLKTMEEMSKLRKQLLRLIFHHTQSCEQYSWKFGVFEDVEMAWRNEIDKKPMQFIEEEILLEGICAGWADRAAKRIHTFSASSRDMRTVQAVHYQSCALSDTIHLHRSSSVAQIALDFVVYSELVNKNRPYMHGVTRVKPCWLFKYARSLCTFSAPLEDRKIHYDPKKDQVYRYVCPIFSRHNWQLPLQRVFACALLNGDVLPCLKEARKFLSVSPLVVQGPVIHRKVGDLLSRMKTSQHLIDSRAALRDAWDWCPDFLYPEIKACFQVKFHSQFGALWNRMHQEIRLEGQDLSQEGCRKFCKRLWSIYLPRVQAVSLH</sequence>
<dbReference type="SUPFAM" id="SSF52540">
    <property type="entry name" value="P-loop containing nucleoside triphosphate hydrolases"/>
    <property type="match status" value="1"/>
</dbReference>
<dbReference type="InterPro" id="IPR001650">
    <property type="entry name" value="Helicase_C-like"/>
</dbReference>
<dbReference type="EMBL" id="CP144751">
    <property type="protein sequence ID" value="WVZ85284.1"/>
    <property type="molecule type" value="Genomic_DNA"/>
</dbReference>
<feature type="region of interest" description="Disordered" evidence="5">
    <location>
        <begin position="236"/>
        <end position="262"/>
    </location>
</feature>
<name>A0AAQ3U6V8_PASNO</name>
<dbReference type="GO" id="GO:0003723">
    <property type="term" value="F:RNA binding"/>
    <property type="evidence" value="ECO:0007669"/>
    <property type="project" value="TreeGrafter"/>
</dbReference>
<dbReference type="SMART" id="SM00490">
    <property type="entry name" value="HELICc"/>
    <property type="match status" value="1"/>
</dbReference>
<dbReference type="GO" id="GO:0004386">
    <property type="term" value="F:helicase activity"/>
    <property type="evidence" value="ECO:0007669"/>
    <property type="project" value="UniProtKB-KW"/>
</dbReference>
<dbReference type="InterPro" id="IPR011709">
    <property type="entry name" value="DEAD-box_helicase_OB_fold"/>
</dbReference>
<dbReference type="InterPro" id="IPR027417">
    <property type="entry name" value="P-loop_NTPase"/>
</dbReference>